<name>A0ABW4ZSI2_9SPHI</name>
<proteinExistence type="predicted"/>
<comment type="caution">
    <text evidence="2">The sequence shown here is derived from an EMBL/GenBank/DDBJ whole genome shotgun (WGS) entry which is preliminary data.</text>
</comment>
<keyword evidence="3" id="KW-1185">Reference proteome</keyword>
<evidence type="ECO:0000256" key="1">
    <source>
        <dbReference type="SAM" id="SignalP"/>
    </source>
</evidence>
<reference evidence="3" key="1">
    <citation type="journal article" date="2019" name="Int. J. Syst. Evol. Microbiol.">
        <title>The Global Catalogue of Microorganisms (GCM) 10K type strain sequencing project: providing services to taxonomists for standard genome sequencing and annotation.</title>
        <authorList>
            <consortium name="The Broad Institute Genomics Platform"/>
            <consortium name="The Broad Institute Genome Sequencing Center for Infectious Disease"/>
            <person name="Wu L."/>
            <person name="Ma J."/>
        </authorList>
    </citation>
    <scope>NUCLEOTIDE SEQUENCE [LARGE SCALE GENOMIC DNA]</scope>
    <source>
        <strain evidence="3">KCTC 42217</strain>
    </source>
</reference>
<evidence type="ECO:0008006" key="4">
    <source>
        <dbReference type="Google" id="ProtNLM"/>
    </source>
</evidence>
<keyword evidence="1" id="KW-0732">Signal</keyword>
<protein>
    <recommendedName>
        <fullName evidence="4">TerB family tellurite resistance protein</fullName>
    </recommendedName>
</protein>
<evidence type="ECO:0000313" key="3">
    <source>
        <dbReference type="Proteomes" id="UP001597387"/>
    </source>
</evidence>
<dbReference type="EMBL" id="JBHUHZ010000005">
    <property type="protein sequence ID" value="MFD2164515.1"/>
    <property type="molecule type" value="Genomic_DNA"/>
</dbReference>
<dbReference type="Proteomes" id="UP001597387">
    <property type="component" value="Unassembled WGS sequence"/>
</dbReference>
<feature type="signal peptide" evidence="1">
    <location>
        <begin position="1"/>
        <end position="18"/>
    </location>
</feature>
<gene>
    <name evidence="2" type="ORF">ACFSJU_19070</name>
</gene>
<sequence>MKSLIILMLLLVSAVSKAQTWEEFSKQKETQKKYLLQQLAGLKFYVNLLKEGYSTVNKGLKTITRITEGELDLHTTFFESLKAVNPVVAKNQKVADILALQLSISKHFKLGSKTHISRTETQYFESVRSKVLEECLDEIDELVLVVSANKLEMKDDERMKRIDKLYASMKNKYQFTQSFVSQTNLLNLQRLQEERNTGASQKTYELKN</sequence>
<evidence type="ECO:0000313" key="2">
    <source>
        <dbReference type="EMBL" id="MFD2164515.1"/>
    </source>
</evidence>
<feature type="chain" id="PRO_5045261653" description="TerB family tellurite resistance protein" evidence="1">
    <location>
        <begin position="19"/>
        <end position="208"/>
    </location>
</feature>
<organism evidence="2 3">
    <name type="scientific">Paradesertivirga mongoliensis</name>
    <dbReference type="NCBI Taxonomy" id="2100740"/>
    <lineage>
        <taxon>Bacteria</taxon>
        <taxon>Pseudomonadati</taxon>
        <taxon>Bacteroidota</taxon>
        <taxon>Sphingobacteriia</taxon>
        <taxon>Sphingobacteriales</taxon>
        <taxon>Sphingobacteriaceae</taxon>
        <taxon>Paradesertivirga</taxon>
    </lineage>
</organism>
<dbReference type="RefSeq" id="WP_255905596.1">
    <property type="nucleotide sequence ID" value="NZ_JAFMZO010000006.1"/>
</dbReference>
<accession>A0ABW4ZSI2</accession>